<dbReference type="Pfam" id="PF11931">
    <property type="entry name" value="SF3a60_Prp9_C"/>
    <property type="match status" value="1"/>
</dbReference>
<dbReference type="InterPro" id="IPR036236">
    <property type="entry name" value="Znf_C2H2_sf"/>
</dbReference>
<evidence type="ECO:0000259" key="4">
    <source>
        <dbReference type="PROSITE" id="PS00028"/>
    </source>
</evidence>
<dbReference type="Pfam" id="PF12108">
    <property type="entry name" value="SF3a60_bindingd"/>
    <property type="match status" value="1"/>
</dbReference>
<proteinExistence type="predicted"/>
<dbReference type="InterPro" id="IPR024598">
    <property type="entry name" value="SF3a60/Prp9_C"/>
</dbReference>
<dbReference type="SMART" id="SM00451">
    <property type="entry name" value="ZnF_U1"/>
    <property type="match status" value="1"/>
</dbReference>
<keyword evidence="2" id="KW-0539">Nucleus</keyword>
<evidence type="ECO:0000256" key="1">
    <source>
        <dbReference type="ARBA" id="ARBA00004123"/>
    </source>
</evidence>
<dbReference type="InterPro" id="IPR051421">
    <property type="entry name" value="RNA_Proc_DNA_Dmg_Regulator"/>
</dbReference>
<dbReference type="AlphaFoldDB" id="A0A194S5X4"/>
<feature type="region of interest" description="Disordered" evidence="3">
    <location>
        <begin position="412"/>
        <end position="440"/>
    </location>
</feature>
<dbReference type="GO" id="GO:0005681">
    <property type="term" value="C:spliceosomal complex"/>
    <property type="evidence" value="ECO:0007669"/>
    <property type="project" value="InterPro"/>
</dbReference>
<feature type="domain" description="C2H2-type" evidence="4">
    <location>
        <begin position="271"/>
        <end position="293"/>
    </location>
</feature>
<dbReference type="SUPFAM" id="SSF57667">
    <property type="entry name" value="beta-beta-alpha zinc fingers"/>
    <property type="match status" value="1"/>
</dbReference>
<evidence type="ECO:0000256" key="2">
    <source>
        <dbReference type="ARBA" id="ARBA00023242"/>
    </source>
</evidence>
<dbReference type="Gene3D" id="3.30.160.60">
    <property type="entry name" value="Classic Zinc Finger"/>
    <property type="match status" value="1"/>
</dbReference>
<dbReference type="Proteomes" id="UP000053890">
    <property type="component" value="Unassembled WGS sequence"/>
</dbReference>
<dbReference type="GO" id="GO:0008270">
    <property type="term" value="F:zinc ion binding"/>
    <property type="evidence" value="ECO:0007669"/>
    <property type="project" value="InterPro"/>
</dbReference>
<organism evidence="5 6">
    <name type="scientific">Rhodotorula graminis (strain WP1)</name>
    <dbReference type="NCBI Taxonomy" id="578459"/>
    <lineage>
        <taxon>Eukaryota</taxon>
        <taxon>Fungi</taxon>
        <taxon>Dikarya</taxon>
        <taxon>Basidiomycota</taxon>
        <taxon>Pucciniomycotina</taxon>
        <taxon>Microbotryomycetes</taxon>
        <taxon>Sporidiobolales</taxon>
        <taxon>Sporidiobolaceae</taxon>
        <taxon>Rhodotorula</taxon>
    </lineage>
</organism>
<keyword evidence="6" id="KW-1185">Reference proteome</keyword>
<dbReference type="Pfam" id="PF16837">
    <property type="entry name" value="SF3A3"/>
    <property type="match status" value="1"/>
</dbReference>
<protein>
    <recommendedName>
        <fullName evidence="4">C2H2-type domain-containing protein</fullName>
    </recommendedName>
</protein>
<dbReference type="InterPro" id="IPR013087">
    <property type="entry name" value="Znf_C2H2_type"/>
</dbReference>
<dbReference type="InterPro" id="IPR021966">
    <property type="entry name" value="SF3a60_bindingd"/>
</dbReference>
<dbReference type="PROSITE" id="PS00028">
    <property type="entry name" value="ZINC_FINGER_C2H2_1"/>
    <property type="match status" value="1"/>
</dbReference>
<feature type="non-terminal residue" evidence="5">
    <location>
        <position position="600"/>
    </location>
</feature>
<dbReference type="GO" id="GO:0003723">
    <property type="term" value="F:RNA binding"/>
    <property type="evidence" value="ECO:0007669"/>
    <property type="project" value="InterPro"/>
</dbReference>
<accession>A0A194S5X4</accession>
<dbReference type="GO" id="GO:0000398">
    <property type="term" value="P:mRNA splicing, via spliceosome"/>
    <property type="evidence" value="ECO:0007669"/>
    <property type="project" value="InterPro"/>
</dbReference>
<dbReference type="OrthoDB" id="2160351at2759"/>
<feature type="compositionally biased region" description="Low complexity" evidence="3">
    <location>
        <begin position="413"/>
        <end position="424"/>
    </location>
</feature>
<dbReference type="EMBL" id="KQ474077">
    <property type="protein sequence ID" value="KPV75905.1"/>
    <property type="molecule type" value="Genomic_DNA"/>
</dbReference>
<sequence length="600" mass="64943">MASSVIEDARGLAEDQDLFERTLASLLVSLDLPAQPHRDRLARSHRAHDLANRIVHRNQALAVALAPDNDDRQREIDALSGGGQPGQDLAEFYQRLAKLKDYHRKYPDQGQARIAGDRDVDFGALEHGDPEWLDKRFTGDEGLGRYLDLHELHDQWNNLAPASSSGQASAGGWRRYSYLQYLAALTDFNLSRQLKAQPAYATYLTDLLSYLSGFYERVLPLGDLDAVLEAADAAFARRWDAGEVLGWAQQAEGTGEGEGDDKKAEGEGIWCAACQRSFSKESVYSAHLTGKKHVKAAAKLQFGSEALSAHPTASSSSSTAPPTSSTSSLASLRHAKNRALALKEALITALVSPVAPVLDGAAAAAGAAPGATAPGPLAGILADTQANTERRAALTDKERAAEAEELEAREAAEAAAAAAAASASGKGGAGAGDGDDDEDDEARIYNPLKLPLGWDGKPIPYWLYKLHGLGVEYKCEICSDHVYQGRKNFERHFQESRHAFGMRALGLPNTKHFHEITRIEDAIARASSPPPPLSLLVLSLPAYSPFPSSRAPAQYLTYLSRCHTVAEKLKQEGRAELSHAELTEELEDEEGNVYNRKTYE</sequence>
<dbReference type="OMA" id="QRCYHEE"/>
<gene>
    <name evidence="5" type="ORF">RHOBADRAFT_52918</name>
</gene>
<comment type="subcellular location">
    <subcellularLocation>
        <location evidence="1">Nucleus</location>
    </subcellularLocation>
</comment>
<dbReference type="InterPro" id="IPR031774">
    <property type="entry name" value="SF3A3_dom"/>
</dbReference>
<name>A0A194S5X4_RHOGW</name>
<evidence type="ECO:0000313" key="6">
    <source>
        <dbReference type="Proteomes" id="UP000053890"/>
    </source>
</evidence>
<dbReference type="RefSeq" id="XP_018271954.1">
    <property type="nucleotide sequence ID" value="XM_018416573.1"/>
</dbReference>
<reference evidence="5 6" key="1">
    <citation type="journal article" date="2015" name="Front. Microbiol.">
        <title>Genome sequence of the plant growth promoting endophytic yeast Rhodotorula graminis WP1.</title>
        <authorList>
            <person name="Firrincieli A."/>
            <person name="Otillar R."/>
            <person name="Salamov A."/>
            <person name="Schmutz J."/>
            <person name="Khan Z."/>
            <person name="Redman R.S."/>
            <person name="Fleck N.D."/>
            <person name="Lindquist E."/>
            <person name="Grigoriev I.V."/>
            <person name="Doty S.L."/>
        </authorList>
    </citation>
    <scope>NUCLEOTIDE SEQUENCE [LARGE SCALE GENOMIC DNA]</scope>
    <source>
        <strain evidence="5 6">WP1</strain>
    </source>
</reference>
<dbReference type="GeneID" id="28977021"/>
<dbReference type="STRING" id="578459.A0A194S5X4"/>
<evidence type="ECO:0000313" key="5">
    <source>
        <dbReference type="EMBL" id="KPV75905.1"/>
    </source>
</evidence>
<evidence type="ECO:0000256" key="3">
    <source>
        <dbReference type="SAM" id="MobiDB-lite"/>
    </source>
</evidence>
<dbReference type="PANTHER" id="PTHR12786:SF2">
    <property type="entry name" value="SPLICING FACTOR 3A SUBUNIT 3"/>
    <property type="match status" value="1"/>
</dbReference>
<dbReference type="Pfam" id="PF12874">
    <property type="entry name" value="zf-met"/>
    <property type="match status" value="1"/>
</dbReference>
<feature type="region of interest" description="Disordered" evidence="3">
    <location>
        <begin position="309"/>
        <end position="331"/>
    </location>
</feature>
<dbReference type="InterPro" id="IPR003604">
    <property type="entry name" value="Matrin/U1-like-C_Znf_C2H2"/>
</dbReference>
<dbReference type="PANTHER" id="PTHR12786">
    <property type="entry name" value="SPLICING FACTOR SF3A-RELATED"/>
    <property type="match status" value="1"/>
</dbReference>
<feature type="region of interest" description="Disordered" evidence="3">
    <location>
        <begin position="580"/>
        <end position="600"/>
    </location>
</feature>